<organism evidence="1 2">
    <name type="scientific">Butyrivibrio hungatei</name>
    <dbReference type="NCBI Taxonomy" id="185008"/>
    <lineage>
        <taxon>Bacteria</taxon>
        <taxon>Bacillati</taxon>
        <taxon>Bacillota</taxon>
        <taxon>Clostridia</taxon>
        <taxon>Lachnospirales</taxon>
        <taxon>Lachnospiraceae</taxon>
        <taxon>Butyrivibrio</taxon>
    </lineage>
</organism>
<dbReference type="InterPro" id="IPR008183">
    <property type="entry name" value="Aldose_1/G6P_1-epimerase"/>
</dbReference>
<dbReference type="SUPFAM" id="SSF74650">
    <property type="entry name" value="Galactose mutarotase-like"/>
    <property type="match status" value="1"/>
</dbReference>
<dbReference type="GO" id="GO:0016853">
    <property type="term" value="F:isomerase activity"/>
    <property type="evidence" value="ECO:0007669"/>
    <property type="project" value="InterPro"/>
</dbReference>
<dbReference type="OrthoDB" id="9795355at2"/>
<dbReference type="InterPro" id="IPR011013">
    <property type="entry name" value="Gal_mutarotase_sf_dom"/>
</dbReference>
<dbReference type="GO" id="GO:0005975">
    <property type="term" value="P:carbohydrate metabolic process"/>
    <property type="evidence" value="ECO:0007669"/>
    <property type="project" value="InterPro"/>
</dbReference>
<dbReference type="PANTHER" id="PTHR11122">
    <property type="entry name" value="APOSPORY-ASSOCIATED PROTEIN C-RELATED"/>
    <property type="match status" value="1"/>
</dbReference>
<dbReference type="CDD" id="cd09024">
    <property type="entry name" value="Aldose_epim_lacX"/>
    <property type="match status" value="1"/>
</dbReference>
<dbReference type="Pfam" id="PF01263">
    <property type="entry name" value="Aldose_epim"/>
    <property type="match status" value="1"/>
</dbReference>
<dbReference type="AlphaFoldDB" id="A0A1G5EGZ1"/>
<dbReference type="RefSeq" id="WP_074462512.1">
    <property type="nucleotide sequence ID" value="NZ_FMUR01000011.1"/>
</dbReference>
<reference evidence="2" key="1">
    <citation type="submission" date="2016-10" db="EMBL/GenBank/DDBJ databases">
        <authorList>
            <person name="Varghese N."/>
            <person name="Submissions S."/>
        </authorList>
    </citation>
    <scope>NUCLEOTIDE SEQUENCE [LARGE SCALE GENOMIC DNA]</scope>
    <source>
        <strain evidence="2">XBD2006</strain>
    </source>
</reference>
<sequence length="292" mass="32300">MAEHILKNSFIAIKVSDHGAELKSLVKADSGKEFMWQADAKYWGRTAPVLFPIVGSVWNGEYKVNGVSYKLSQHGFARDMEFSLVKEAEDELVFELTQNEETLKKFPFKFLLKIGYKLVGSKVVVSYTVTNTNDKEMYFSIGAHPAFNCDLNKDELLFEKDGAAVSGSLKSNVIDMSCGCLSDKQINVETAEGIVKLTPGLFDGDALIFEDRQADAVTLVSAADGDKLRVTCDVPLFGVWSPVKKNAPFVCIEPWNGRCDRVGFEGGIEDREYGNKLAAGESFDTSFEIEIL</sequence>
<evidence type="ECO:0000313" key="1">
    <source>
        <dbReference type="EMBL" id="SCY26225.1"/>
    </source>
</evidence>
<dbReference type="GO" id="GO:0030246">
    <property type="term" value="F:carbohydrate binding"/>
    <property type="evidence" value="ECO:0007669"/>
    <property type="project" value="InterPro"/>
</dbReference>
<evidence type="ECO:0000313" key="2">
    <source>
        <dbReference type="Proteomes" id="UP000183047"/>
    </source>
</evidence>
<name>A0A1G5EGZ1_9FIRM</name>
<gene>
    <name evidence="1" type="ORF">SAMN02910451_01928</name>
</gene>
<keyword evidence="2" id="KW-1185">Reference proteome</keyword>
<dbReference type="Gene3D" id="2.70.98.10">
    <property type="match status" value="1"/>
</dbReference>
<proteinExistence type="predicted"/>
<dbReference type="PANTHER" id="PTHR11122:SF13">
    <property type="entry name" value="GLUCOSE-6-PHOSPHATE 1-EPIMERASE"/>
    <property type="match status" value="1"/>
</dbReference>
<dbReference type="EMBL" id="FMUR01000011">
    <property type="protein sequence ID" value="SCY26225.1"/>
    <property type="molecule type" value="Genomic_DNA"/>
</dbReference>
<dbReference type="Proteomes" id="UP000183047">
    <property type="component" value="Unassembled WGS sequence"/>
</dbReference>
<dbReference type="InterPro" id="IPR014718">
    <property type="entry name" value="GH-type_carb-bd"/>
</dbReference>
<accession>A0A1G5EGZ1</accession>
<protein>
    <submittedName>
        <fullName evidence="1">Galactose mutarotase</fullName>
    </submittedName>
</protein>
<dbReference type="InterPro" id="IPR037481">
    <property type="entry name" value="LacX"/>
</dbReference>